<name>A0AAV4MKV1_CAEEX</name>
<evidence type="ECO:0000313" key="2">
    <source>
        <dbReference type="Proteomes" id="UP001054945"/>
    </source>
</evidence>
<dbReference type="EMBL" id="BPLR01019819">
    <property type="protein sequence ID" value="GIX72086.1"/>
    <property type="molecule type" value="Genomic_DNA"/>
</dbReference>
<comment type="caution">
    <text evidence="1">The sequence shown here is derived from an EMBL/GenBank/DDBJ whole genome shotgun (WGS) entry which is preliminary data.</text>
</comment>
<protein>
    <submittedName>
        <fullName evidence="1">Uncharacterized protein</fullName>
    </submittedName>
</protein>
<sequence>MKSVFIQPNTFHVSLEHLGTFMGHYSHHICLWTPEQYPTTIVTADPIAYHYFNDRNIPVMQMETSPMPHLLIEIKVYQLTSSETMHDGMGDTLFERRNG</sequence>
<organism evidence="1 2">
    <name type="scientific">Caerostris extrusa</name>
    <name type="common">Bark spider</name>
    <name type="synonym">Caerostris bankana</name>
    <dbReference type="NCBI Taxonomy" id="172846"/>
    <lineage>
        <taxon>Eukaryota</taxon>
        <taxon>Metazoa</taxon>
        <taxon>Ecdysozoa</taxon>
        <taxon>Arthropoda</taxon>
        <taxon>Chelicerata</taxon>
        <taxon>Arachnida</taxon>
        <taxon>Araneae</taxon>
        <taxon>Araneomorphae</taxon>
        <taxon>Entelegynae</taxon>
        <taxon>Araneoidea</taxon>
        <taxon>Araneidae</taxon>
        <taxon>Caerostris</taxon>
    </lineage>
</organism>
<accession>A0AAV4MKV1</accession>
<proteinExistence type="predicted"/>
<gene>
    <name evidence="1" type="ORF">CEXT_90511</name>
</gene>
<dbReference type="AlphaFoldDB" id="A0AAV4MKV1"/>
<evidence type="ECO:0000313" key="1">
    <source>
        <dbReference type="EMBL" id="GIX72086.1"/>
    </source>
</evidence>
<dbReference type="Proteomes" id="UP001054945">
    <property type="component" value="Unassembled WGS sequence"/>
</dbReference>
<keyword evidence="2" id="KW-1185">Reference proteome</keyword>
<reference evidence="1 2" key="1">
    <citation type="submission" date="2021-06" db="EMBL/GenBank/DDBJ databases">
        <title>Caerostris extrusa draft genome.</title>
        <authorList>
            <person name="Kono N."/>
            <person name="Arakawa K."/>
        </authorList>
    </citation>
    <scope>NUCLEOTIDE SEQUENCE [LARGE SCALE GENOMIC DNA]</scope>
</reference>